<keyword evidence="1" id="KW-1133">Transmembrane helix</keyword>
<keyword evidence="1" id="KW-0812">Transmembrane</keyword>
<dbReference type="SMART" id="SM00014">
    <property type="entry name" value="acidPPc"/>
    <property type="match status" value="1"/>
</dbReference>
<dbReference type="Pfam" id="PF01569">
    <property type="entry name" value="PAP2"/>
    <property type="match status" value="1"/>
</dbReference>
<evidence type="ECO:0000256" key="1">
    <source>
        <dbReference type="SAM" id="Phobius"/>
    </source>
</evidence>
<sequence>MLAPLKGAHCAEHGPALRPVSSHDFPPGAWGDAEGDHTERQGPLDKSSRSDWLAAIDGTHRVHWPILWPMAALLMFTLVFRWIPLDLAISRCFYDAHVHRWPWYNSWVCKWFYRAGMYPAWGLGIAGCVWMCWALLRDRRWRAVQPGLFLLLVLIAGPGLIVNQFFKANWGRPRPHQVVEFHGQHAFVPVGSPGDMQQHNSSFPSGHAAVAFYLMTPAFLVSRKRRSLARGLMALGLLYGVWMGGIRIVQGGHFASDVVWSCGIVYFTAALLAVIILRPVQPATLSLLEMSSRFHLTDERAPPKRKRGTSGSGDRS</sequence>
<dbReference type="CDD" id="cd03396">
    <property type="entry name" value="PAP2_like_6"/>
    <property type="match status" value="1"/>
</dbReference>
<dbReference type="SUPFAM" id="SSF48317">
    <property type="entry name" value="Acid phosphatase/Vanadium-dependent haloperoxidase"/>
    <property type="match status" value="1"/>
</dbReference>
<comment type="caution">
    <text evidence="3">The sequence shown here is derived from an EMBL/GenBank/DDBJ whole genome shotgun (WGS) entry which is preliminary data.</text>
</comment>
<protein>
    <submittedName>
        <fullName evidence="3">Phosphatase PAP2 family protein</fullName>
    </submittedName>
</protein>
<reference evidence="3" key="1">
    <citation type="journal article" date="2020" name="mSystems">
        <title>Genome- and Community-Level Interaction Insights into Carbon Utilization and Element Cycling Functions of Hydrothermarchaeota in Hydrothermal Sediment.</title>
        <authorList>
            <person name="Zhou Z."/>
            <person name="Liu Y."/>
            <person name="Xu W."/>
            <person name="Pan J."/>
            <person name="Luo Z.H."/>
            <person name="Li M."/>
        </authorList>
    </citation>
    <scope>NUCLEOTIDE SEQUENCE [LARGE SCALE GENOMIC DNA]</scope>
    <source>
        <strain evidence="3">SpSt-508</strain>
    </source>
</reference>
<evidence type="ECO:0000259" key="2">
    <source>
        <dbReference type="SMART" id="SM00014"/>
    </source>
</evidence>
<feature type="transmembrane region" description="Helical" evidence="1">
    <location>
        <begin position="66"/>
        <end position="83"/>
    </location>
</feature>
<dbReference type="InterPro" id="IPR036938">
    <property type="entry name" value="PAP2/HPO_sf"/>
</dbReference>
<gene>
    <name evidence="3" type="ORF">ENS64_02430</name>
</gene>
<feature type="transmembrane region" description="Helical" evidence="1">
    <location>
        <begin position="203"/>
        <end position="221"/>
    </location>
</feature>
<evidence type="ECO:0000313" key="3">
    <source>
        <dbReference type="EMBL" id="HGT38115.1"/>
    </source>
</evidence>
<feature type="domain" description="Phosphatidic acid phosphatase type 2/haloperoxidase" evidence="2">
    <location>
        <begin position="149"/>
        <end position="273"/>
    </location>
</feature>
<proteinExistence type="predicted"/>
<organism evidence="3">
    <name type="scientific">Schlesneria paludicola</name>
    <dbReference type="NCBI Taxonomy" id="360056"/>
    <lineage>
        <taxon>Bacteria</taxon>
        <taxon>Pseudomonadati</taxon>
        <taxon>Planctomycetota</taxon>
        <taxon>Planctomycetia</taxon>
        <taxon>Planctomycetales</taxon>
        <taxon>Planctomycetaceae</taxon>
        <taxon>Schlesneria</taxon>
    </lineage>
</organism>
<dbReference type="InterPro" id="IPR000326">
    <property type="entry name" value="PAP2/HPO"/>
</dbReference>
<keyword evidence="1" id="KW-0472">Membrane</keyword>
<dbReference type="EMBL" id="DSVQ01000006">
    <property type="protein sequence ID" value="HGT38115.1"/>
    <property type="molecule type" value="Genomic_DNA"/>
</dbReference>
<accession>A0A7C4LJE3</accession>
<dbReference type="AlphaFoldDB" id="A0A7C4LJE3"/>
<name>A0A7C4LJE3_9PLAN</name>
<dbReference type="Gene3D" id="1.20.144.10">
    <property type="entry name" value="Phosphatidic acid phosphatase type 2/haloperoxidase"/>
    <property type="match status" value="1"/>
</dbReference>
<feature type="transmembrane region" description="Helical" evidence="1">
    <location>
        <begin position="228"/>
        <end position="246"/>
    </location>
</feature>
<feature type="transmembrane region" description="Helical" evidence="1">
    <location>
        <begin position="148"/>
        <end position="166"/>
    </location>
</feature>
<feature type="transmembrane region" description="Helical" evidence="1">
    <location>
        <begin position="111"/>
        <end position="136"/>
    </location>
</feature>
<feature type="transmembrane region" description="Helical" evidence="1">
    <location>
        <begin position="258"/>
        <end position="277"/>
    </location>
</feature>